<reference evidence="9" key="1">
    <citation type="submission" date="2018-08" db="EMBL/GenBank/DDBJ databases">
        <title>Murine metabolic-syndrome-specific gut microbial biobank.</title>
        <authorList>
            <person name="Liu C."/>
        </authorList>
    </citation>
    <scope>NUCLEOTIDE SEQUENCE [LARGE SCALE GENOMIC DNA]</scope>
    <source>
        <strain evidence="9">Z82</strain>
    </source>
</reference>
<keyword evidence="3" id="KW-1003">Cell membrane</keyword>
<evidence type="ECO:0000256" key="8">
    <source>
        <dbReference type="SAM" id="Phobius"/>
    </source>
</evidence>
<dbReference type="GO" id="GO:0005886">
    <property type="term" value="C:plasma membrane"/>
    <property type="evidence" value="ECO:0007669"/>
    <property type="project" value="UniProtKB-SubCell"/>
</dbReference>
<evidence type="ECO:0000256" key="4">
    <source>
        <dbReference type="ARBA" id="ARBA00022692"/>
    </source>
</evidence>
<feature type="transmembrane region" description="Helical" evidence="8">
    <location>
        <begin position="159"/>
        <end position="183"/>
    </location>
</feature>
<feature type="transmembrane region" description="Helical" evidence="8">
    <location>
        <begin position="6"/>
        <end position="29"/>
    </location>
</feature>
<dbReference type="EMBL" id="QWKH01000119">
    <property type="protein sequence ID" value="NBI35426.1"/>
    <property type="molecule type" value="Genomic_DNA"/>
</dbReference>
<feature type="transmembrane region" description="Helical" evidence="8">
    <location>
        <begin position="204"/>
        <end position="227"/>
    </location>
</feature>
<dbReference type="PANTHER" id="PTHR11040">
    <property type="entry name" value="ZINC/IRON TRANSPORTER"/>
    <property type="match status" value="1"/>
</dbReference>
<feature type="transmembrane region" description="Helical" evidence="8">
    <location>
        <begin position="135"/>
        <end position="153"/>
    </location>
</feature>
<name>A0A7C9NVY8_9BACT</name>
<evidence type="ECO:0000256" key="3">
    <source>
        <dbReference type="ARBA" id="ARBA00022475"/>
    </source>
</evidence>
<dbReference type="InterPro" id="IPR003689">
    <property type="entry name" value="ZIP"/>
</dbReference>
<feature type="transmembrane region" description="Helical" evidence="8">
    <location>
        <begin position="266"/>
        <end position="284"/>
    </location>
</feature>
<comment type="similarity">
    <text evidence="2">Belongs to the ZIP transporter (TC 2.A.5) family.</text>
</comment>
<evidence type="ECO:0000256" key="2">
    <source>
        <dbReference type="ARBA" id="ARBA00006939"/>
    </source>
</evidence>
<proteinExistence type="inferred from homology"/>
<keyword evidence="4 8" id="KW-0812">Transmembrane</keyword>
<keyword evidence="6 8" id="KW-1133">Transmembrane helix</keyword>
<organism evidence="9">
    <name type="scientific">Muribaculaceae bacterium Z82</name>
    <dbReference type="NCBI Taxonomy" id="2304548"/>
    <lineage>
        <taxon>Bacteria</taxon>
        <taxon>Pseudomonadati</taxon>
        <taxon>Bacteroidota</taxon>
        <taxon>Bacteroidia</taxon>
        <taxon>Bacteroidales</taxon>
        <taxon>Muribaculaceae</taxon>
    </lineage>
</organism>
<accession>A0A7C9NVY8</accession>
<feature type="transmembrane region" description="Helical" evidence="8">
    <location>
        <begin position="36"/>
        <end position="58"/>
    </location>
</feature>
<dbReference type="Pfam" id="PF02535">
    <property type="entry name" value="Zip"/>
    <property type="match status" value="1"/>
</dbReference>
<dbReference type="GO" id="GO:0005385">
    <property type="term" value="F:zinc ion transmembrane transporter activity"/>
    <property type="evidence" value="ECO:0007669"/>
    <property type="project" value="TreeGrafter"/>
</dbReference>
<evidence type="ECO:0000313" key="9">
    <source>
        <dbReference type="EMBL" id="NBI35426.1"/>
    </source>
</evidence>
<feature type="transmembrane region" description="Helical" evidence="8">
    <location>
        <begin position="70"/>
        <end position="92"/>
    </location>
</feature>
<evidence type="ECO:0000256" key="5">
    <source>
        <dbReference type="ARBA" id="ARBA00022833"/>
    </source>
</evidence>
<sequence>MDPFWFVTLVTLLAGAGGTGIGGAVGALVRSDSNKAVSLLLAFAGGVMTAIVCLDLLVEAAEASGEAVGGVWLAVLSVAVGVAVVYGLNYVIDKRTASEVPHTAEAGHPKTHDDIDELVHADHLAQHRRNNDSRASLVVAGIVMACAIALHNVPEGMVIGASFTVSDNLVLGAGMVMAVLIGLHNIPEGMAVSVPLISGGMGRVRAVLLTAACGAPTVLGAWLGIWLGEVGPLGLTLSLGFASGAMLYVVYGEIIPESILIYRSKAPAFAVIAGILLGLVMMTLPSAV</sequence>
<gene>
    <name evidence="9" type="ORF">D1639_10395</name>
</gene>
<comment type="caution">
    <text evidence="9">The sequence shown here is derived from an EMBL/GenBank/DDBJ whole genome shotgun (WGS) entry which is preliminary data.</text>
</comment>
<feature type="transmembrane region" description="Helical" evidence="8">
    <location>
        <begin position="233"/>
        <end position="254"/>
    </location>
</feature>
<dbReference type="AlphaFoldDB" id="A0A7C9NVY8"/>
<evidence type="ECO:0000256" key="6">
    <source>
        <dbReference type="ARBA" id="ARBA00022989"/>
    </source>
</evidence>
<dbReference type="PANTHER" id="PTHR11040:SF211">
    <property type="entry name" value="ZINC TRANSPORTER ZIP11"/>
    <property type="match status" value="1"/>
</dbReference>
<evidence type="ECO:0000256" key="7">
    <source>
        <dbReference type="ARBA" id="ARBA00023136"/>
    </source>
</evidence>
<protein>
    <submittedName>
        <fullName evidence="9">ZIP family metal transporter</fullName>
    </submittedName>
</protein>
<keyword evidence="7 8" id="KW-0472">Membrane</keyword>
<evidence type="ECO:0000256" key="1">
    <source>
        <dbReference type="ARBA" id="ARBA00004651"/>
    </source>
</evidence>
<comment type="subcellular location">
    <subcellularLocation>
        <location evidence="1">Cell membrane</location>
        <topology evidence="1">Multi-pass membrane protein</topology>
    </subcellularLocation>
</comment>
<keyword evidence="5" id="KW-0862">Zinc</keyword>